<dbReference type="EMBL" id="CP018099">
    <property type="protein sequence ID" value="APF20538.1"/>
    <property type="molecule type" value="Genomic_DNA"/>
</dbReference>
<proteinExistence type="inferred from homology"/>
<dbReference type="FunCoup" id="H1XYT0">
    <property type="interactions" value="232"/>
</dbReference>
<dbReference type="GO" id="GO:0008199">
    <property type="term" value="F:ferric iron binding"/>
    <property type="evidence" value="ECO:0007669"/>
    <property type="project" value="InterPro"/>
</dbReference>
<dbReference type="InterPro" id="IPR012347">
    <property type="entry name" value="Ferritin-like"/>
</dbReference>
<dbReference type="KEGG" id="caby:Cabys_3793"/>
<dbReference type="OrthoDB" id="9801481at2"/>
<feature type="binding site" evidence="6">
    <location>
        <position position="127"/>
    </location>
    <ligand>
        <name>Fe cation</name>
        <dbReference type="ChEBI" id="CHEBI:24875"/>
        <label>1</label>
    </ligand>
</feature>
<dbReference type="Proteomes" id="UP000183868">
    <property type="component" value="Chromosome"/>
</dbReference>
<dbReference type="GO" id="GO:0005829">
    <property type="term" value="C:cytosol"/>
    <property type="evidence" value="ECO:0007669"/>
    <property type="project" value="TreeGrafter"/>
</dbReference>
<dbReference type="Proteomes" id="UP000004671">
    <property type="component" value="Chromosome"/>
</dbReference>
<keyword evidence="4" id="KW-0560">Oxidoreductase</keyword>
<keyword evidence="2 7" id="KW-0409">Iron storage</keyword>
<dbReference type="InterPro" id="IPR041719">
    <property type="entry name" value="Ferritin_prok"/>
</dbReference>
<reference evidence="10 11" key="1">
    <citation type="submission" date="2011-09" db="EMBL/GenBank/DDBJ databases">
        <title>The permanent draft genome of Caldithrix abyssi DSM 13497.</title>
        <authorList>
            <consortium name="US DOE Joint Genome Institute (JGI-PGF)"/>
            <person name="Lucas S."/>
            <person name="Han J."/>
            <person name="Lapidus A."/>
            <person name="Bruce D."/>
            <person name="Goodwin L."/>
            <person name="Pitluck S."/>
            <person name="Peters L."/>
            <person name="Kyrpides N."/>
            <person name="Mavromatis K."/>
            <person name="Ivanova N."/>
            <person name="Mikhailova N."/>
            <person name="Chertkov O."/>
            <person name="Detter J.C."/>
            <person name="Tapia R."/>
            <person name="Han C."/>
            <person name="Land M."/>
            <person name="Hauser L."/>
            <person name="Markowitz V."/>
            <person name="Cheng J.-F."/>
            <person name="Hugenholtz P."/>
            <person name="Woyke T."/>
            <person name="Wu D."/>
            <person name="Spring S."/>
            <person name="Brambilla E."/>
            <person name="Klenk H.-P."/>
            <person name="Eisen J.A."/>
        </authorList>
    </citation>
    <scope>NUCLEOTIDE SEQUENCE [LARGE SCALE GENOMIC DNA]</scope>
    <source>
        <strain evidence="10 11">DSM 13497</strain>
    </source>
</reference>
<dbReference type="SUPFAM" id="SSF47240">
    <property type="entry name" value="Ferritin-like"/>
    <property type="match status" value="1"/>
</dbReference>
<evidence type="ECO:0000256" key="6">
    <source>
        <dbReference type="PIRSR" id="PIRSR601519-1"/>
    </source>
</evidence>
<evidence type="ECO:0000313" key="9">
    <source>
        <dbReference type="EMBL" id="APF20538.1"/>
    </source>
</evidence>
<evidence type="ECO:0000313" key="10">
    <source>
        <dbReference type="EMBL" id="EHO40949.1"/>
    </source>
</evidence>
<accession>H1XYT0</accession>
<evidence type="ECO:0000259" key="8">
    <source>
        <dbReference type="PROSITE" id="PS50905"/>
    </source>
</evidence>
<evidence type="ECO:0000256" key="4">
    <source>
        <dbReference type="ARBA" id="ARBA00023002"/>
    </source>
</evidence>
<dbReference type="PROSITE" id="PS50905">
    <property type="entry name" value="FERRITIN_LIKE"/>
    <property type="match status" value="1"/>
</dbReference>
<evidence type="ECO:0000256" key="7">
    <source>
        <dbReference type="RuleBase" id="RU361145"/>
    </source>
</evidence>
<dbReference type="InterPro" id="IPR009040">
    <property type="entry name" value="Ferritin-like_diiron"/>
</dbReference>
<dbReference type="eggNOG" id="COG1528">
    <property type="taxonomic scope" value="Bacteria"/>
</dbReference>
<evidence type="ECO:0000256" key="1">
    <source>
        <dbReference type="ARBA" id="ARBA00006950"/>
    </source>
</evidence>
<evidence type="ECO:0000313" key="12">
    <source>
        <dbReference type="Proteomes" id="UP000183868"/>
    </source>
</evidence>
<evidence type="ECO:0000256" key="5">
    <source>
        <dbReference type="ARBA" id="ARBA00023004"/>
    </source>
</evidence>
<evidence type="ECO:0000256" key="2">
    <source>
        <dbReference type="ARBA" id="ARBA00022434"/>
    </source>
</evidence>
<organism evidence="10 11">
    <name type="scientific">Caldithrix abyssi DSM 13497</name>
    <dbReference type="NCBI Taxonomy" id="880073"/>
    <lineage>
        <taxon>Bacteria</taxon>
        <taxon>Pseudomonadati</taxon>
        <taxon>Calditrichota</taxon>
        <taxon>Calditrichia</taxon>
        <taxon>Calditrichales</taxon>
        <taxon>Calditrichaceae</taxon>
        <taxon>Caldithrix</taxon>
    </lineage>
</organism>
<dbReference type="InterPro" id="IPR008331">
    <property type="entry name" value="Ferritin_DPS_dom"/>
</dbReference>
<dbReference type="InParanoid" id="H1XYT0"/>
<dbReference type="InterPro" id="IPR009078">
    <property type="entry name" value="Ferritin-like_SF"/>
</dbReference>
<feature type="domain" description="Ferritin-like diiron" evidence="8">
    <location>
        <begin position="1"/>
        <end position="145"/>
    </location>
</feature>
<dbReference type="RefSeq" id="WP_006928026.1">
    <property type="nucleotide sequence ID" value="NZ_CM001402.1"/>
</dbReference>
<dbReference type="HOGENOM" id="CLU_065681_1_2_0"/>
<dbReference type="FunFam" id="1.20.1260.10:FF:000001">
    <property type="entry name" value="Non-heme ferritin"/>
    <property type="match status" value="1"/>
</dbReference>
<keyword evidence="5 6" id="KW-0408">Iron</keyword>
<name>H1XYT0_CALAY</name>
<comment type="catalytic activity">
    <reaction evidence="7">
        <text>4 Fe(2+) + O2 + 6 H2O = 4 iron(III) oxide-hydroxide + 12 H(+)</text>
        <dbReference type="Rhea" id="RHEA:11972"/>
        <dbReference type="ChEBI" id="CHEBI:15377"/>
        <dbReference type="ChEBI" id="CHEBI:15378"/>
        <dbReference type="ChEBI" id="CHEBI:15379"/>
        <dbReference type="ChEBI" id="CHEBI:29033"/>
        <dbReference type="ChEBI" id="CHEBI:78619"/>
        <dbReference type="EC" id="1.16.3.2"/>
    </reaction>
</comment>
<evidence type="ECO:0000256" key="3">
    <source>
        <dbReference type="ARBA" id="ARBA00022723"/>
    </source>
</evidence>
<dbReference type="EC" id="1.16.3.2" evidence="7"/>
<dbReference type="STRING" id="880073.Cabys_3793"/>
<dbReference type="GO" id="GO:0004322">
    <property type="term" value="F:ferroxidase activity"/>
    <property type="evidence" value="ECO:0007669"/>
    <property type="project" value="TreeGrafter"/>
</dbReference>
<feature type="binding site" evidence="6">
    <location>
        <position position="53"/>
    </location>
    <ligand>
        <name>Fe cation</name>
        <dbReference type="ChEBI" id="CHEBI:24875"/>
        <label>1</label>
    </ligand>
</feature>
<feature type="binding site" evidence="6">
    <location>
        <position position="94"/>
    </location>
    <ligand>
        <name>Fe cation</name>
        <dbReference type="ChEBI" id="CHEBI:24875"/>
        <label>1</label>
    </ligand>
</feature>
<dbReference type="AlphaFoldDB" id="H1XYT0"/>
<sequence>MLSKKLEAALNDQITKEFFSEYLYLSMASYCDSIDLGGFANWFISQAEEEHQHAMKLFKYVQDREGRVALGAMEKPQHEFKDVMHLFEQVLEHEQFITQSINKIYELAVNEKDYPTQVELEWFIKEQVEEEKQVSDIIKQLKWIKDNPTMLYMLDQQLGQRVPTSLPAEEQK</sequence>
<dbReference type="CDD" id="cd01055">
    <property type="entry name" value="Nonheme_Ferritin"/>
    <property type="match status" value="1"/>
</dbReference>
<keyword evidence="3 6" id="KW-0479">Metal-binding</keyword>
<dbReference type="PANTHER" id="PTHR11431:SF127">
    <property type="entry name" value="BACTERIAL NON-HEME FERRITIN"/>
    <property type="match status" value="1"/>
</dbReference>
<feature type="binding site" evidence="6">
    <location>
        <position position="50"/>
    </location>
    <ligand>
        <name>Fe cation</name>
        <dbReference type="ChEBI" id="CHEBI:24875"/>
        <label>1</label>
    </ligand>
</feature>
<dbReference type="GO" id="GO:0008198">
    <property type="term" value="F:ferrous iron binding"/>
    <property type="evidence" value="ECO:0007669"/>
    <property type="project" value="TreeGrafter"/>
</dbReference>
<dbReference type="Pfam" id="PF00210">
    <property type="entry name" value="Ferritin"/>
    <property type="match status" value="1"/>
</dbReference>
<feature type="binding site" evidence="6">
    <location>
        <position position="17"/>
    </location>
    <ligand>
        <name>Fe cation</name>
        <dbReference type="ChEBI" id="CHEBI:24875"/>
        <label>1</label>
    </ligand>
</feature>
<comment type="function">
    <text evidence="7">Iron-storage protein.</text>
</comment>
<reference evidence="9 12" key="2">
    <citation type="submission" date="2016-11" db="EMBL/GenBank/DDBJ databases">
        <title>Genomic analysis of Caldithrix abyssi and proposal of a novel bacterial phylum Caldithrichaeota.</title>
        <authorList>
            <person name="Kublanov I."/>
            <person name="Sigalova O."/>
            <person name="Gavrilov S."/>
            <person name="Lebedinsky A."/>
            <person name="Ivanova N."/>
            <person name="Daum C."/>
            <person name="Reddy T."/>
            <person name="Klenk H.P."/>
            <person name="Goker M."/>
            <person name="Reva O."/>
            <person name="Miroshnichenko M."/>
            <person name="Kyprides N."/>
            <person name="Woyke T."/>
            <person name="Gelfand M."/>
        </authorList>
    </citation>
    <scope>NUCLEOTIDE SEQUENCE [LARGE SCALE GENOMIC DNA]</scope>
    <source>
        <strain evidence="9 12">LF13</strain>
    </source>
</reference>
<evidence type="ECO:0000313" key="11">
    <source>
        <dbReference type="Proteomes" id="UP000004671"/>
    </source>
</evidence>
<comment type="subcellular location">
    <subcellularLocation>
        <location evidence="7">Cytoplasm</location>
    </subcellularLocation>
</comment>
<dbReference type="Gene3D" id="1.20.1260.10">
    <property type="match status" value="1"/>
</dbReference>
<keyword evidence="7" id="KW-0963">Cytoplasm</keyword>
<dbReference type="EMBL" id="CM001402">
    <property type="protein sequence ID" value="EHO40949.1"/>
    <property type="molecule type" value="Genomic_DNA"/>
</dbReference>
<dbReference type="PANTHER" id="PTHR11431">
    <property type="entry name" value="FERRITIN"/>
    <property type="match status" value="1"/>
</dbReference>
<gene>
    <name evidence="9" type="ORF">Cabys_3793</name>
    <name evidence="10" type="ORF">Calab_1324</name>
</gene>
<comment type="similarity">
    <text evidence="1 7">Belongs to the ferritin family. Prokaryotic subfamily.</text>
</comment>
<dbReference type="GO" id="GO:0006879">
    <property type="term" value="P:intracellular iron ion homeostasis"/>
    <property type="evidence" value="ECO:0007669"/>
    <property type="project" value="UniProtKB-KW"/>
</dbReference>
<dbReference type="GO" id="GO:0006826">
    <property type="term" value="P:iron ion transport"/>
    <property type="evidence" value="ECO:0007669"/>
    <property type="project" value="InterPro"/>
</dbReference>
<keyword evidence="11" id="KW-1185">Reference proteome</keyword>
<dbReference type="GO" id="GO:0042802">
    <property type="term" value="F:identical protein binding"/>
    <property type="evidence" value="ECO:0007669"/>
    <property type="project" value="UniProtKB-ARBA"/>
</dbReference>
<protein>
    <recommendedName>
        <fullName evidence="7">Ferritin</fullName>
        <ecNumber evidence="7">1.16.3.2</ecNumber>
    </recommendedName>
</protein>
<dbReference type="InterPro" id="IPR001519">
    <property type="entry name" value="Ferritin"/>
</dbReference>
<dbReference type="PaxDb" id="880073-Calab_1324"/>